<dbReference type="AlphaFoldDB" id="A0A840KEZ0"/>
<protein>
    <submittedName>
        <fullName evidence="2">Uncharacterized protein</fullName>
    </submittedName>
</protein>
<evidence type="ECO:0000313" key="3">
    <source>
        <dbReference type="Proteomes" id="UP000592180"/>
    </source>
</evidence>
<keyword evidence="1" id="KW-0732">Signal</keyword>
<name>A0A840KEZ0_9FLAO</name>
<dbReference type="RefSeq" id="WP_184184755.1">
    <property type="nucleotide sequence ID" value="NZ_JACHLE010000001.1"/>
</dbReference>
<keyword evidence="3" id="KW-1185">Reference proteome</keyword>
<proteinExistence type="predicted"/>
<accession>A0A840KEZ0</accession>
<reference evidence="2 3" key="1">
    <citation type="submission" date="2020-08" db="EMBL/GenBank/DDBJ databases">
        <title>Functional genomics of gut bacteria from endangered species of beetles.</title>
        <authorList>
            <person name="Carlos-Shanley C."/>
        </authorList>
    </citation>
    <scope>NUCLEOTIDE SEQUENCE [LARGE SCALE GENOMIC DNA]</scope>
    <source>
        <strain evidence="2 3">S00151</strain>
    </source>
</reference>
<evidence type="ECO:0000256" key="1">
    <source>
        <dbReference type="SAM" id="SignalP"/>
    </source>
</evidence>
<gene>
    <name evidence="2" type="ORF">HNP38_000784</name>
</gene>
<comment type="caution">
    <text evidence="2">The sequence shown here is derived from an EMBL/GenBank/DDBJ whole genome shotgun (WGS) entry which is preliminary data.</text>
</comment>
<feature type="chain" id="PRO_5032933624" evidence="1">
    <location>
        <begin position="20"/>
        <end position="240"/>
    </location>
</feature>
<sequence>MKTNIISLAFLLLPFLSFSQVGINTSAPQAILHVDGGKDNPVTGAPSIAQQANDVVVTSTGRVGIGTITPTAQLQTTGNMILGTAALTNGATGYSTIVRNNTTGELRTASSSSGNSFIFNYVTYQVNNVNGDAINNFNTNINSAQYTLIITGSSFITSNGGGLSNSVTGTFSPKNIYAYQNAGTWRLLADYRGGSTADGLNGSWTIYCLVINNTFMNSLGTVTSNLGGSSNGSATAPAGL</sequence>
<feature type="signal peptide" evidence="1">
    <location>
        <begin position="1"/>
        <end position="19"/>
    </location>
</feature>
<dbReference type="EMBL" id="JACHLE010000001">
    <property type="protein sequence ID" value="MBB4805512.1"/>
    <property type="molecule type" value="Genomic_DNA"/>
</dbReference>
<evidence type="ECO:0000313" key="2">
    <source>
        <dbReference type="EMBL" id="MBB4805512.1"/>
    </source>
</evidence>
<organism evidence="2 3">
    <name type="scientific">Chryseobacterium defluvii</name>
    <dbReference type="NCBI Taxonomy" id="160396"/>
    <lineage>
        <taxon>Bacteria</taxon>
        <taxon>Pseudomonadati</taxon>
        <taxon>Bacteroidota</taxon>
        <taxon>Flavobacteriia</taxon>
        <taxon>Flavobacteriales</taxon>
        <taxon>Weeksellaceae</taxon>
        <taxon>Chryseobacterium group</taxon>
        <taxon>Chryseobacterium</taxon>
    </lineage>
</organism>
<dbReference type="Proteomes" id="UP000592180">
    <property type="component" value="Unassembled WGS sequence"/>
</dbReference>